<feature type="region of interest" description="Disordered" evidence="1">
    <location>
        <begin position="242"/>
        <end position="261"/>
    </location>
</feature>
<feature type="signal peptide" evidence="2">
    <location>
        <begin position="1"/>
        <end position="22"/>
    </location>
</feature>
<keyword evidence="2" id="KW-0732">Signal</keyword>
<dbReference type="InParanoid" id="A0A316V278"/>
<dbReference type="AlphaFoldDB" id="A0A316V278"/>
<feature type="chain" id="PRO_5016377199" evidence="2">
    <location>
        <begin position="23"/>
        <end position="261"/>
    </location>
</feature>
<evidence type="ECO:0000313" key="4">
    <source>
        <dbReference type="Proteomes" id="UP000245771"/>
    </source>
</evidence>
<dbReference type="Proteomes" id="UP000245771">
    <property type="component" value="Unassembled WGS sequence"/>
</dbReference>
<evidence type="ECO:0000313" key="3">
    <source>
        <dbReference type="EMBL" id="PWN31374.1"/>
    </source>
</evidence>
<accession>A0A316V278</accession>
<organism evidence="3 4">
    <name type="scientific">Meira miltonrushii</name>
    <dbReference type="NCBI Taxonomy" id="1280837"/>
    <lineage>
        <taxon>Eukaryota</taxon>
        <taxon>Fungi</taxon>
        <taxon>Dikarya</taxon>
        <taxon>Basidiomycota</taxon>
        <taxon>Ustilaginomycotina</taxon>
        <taxon>Exobasidiomycetes</taxon>
        <taxon>Exobasidiales</taxon>
        <taxon>Brachybasidiaceae</taxon>
        <taxon>Meira</taxon>
    </lineage>
</organism>
<sequence length="261" mass="27972">MKSNFSLILTLILATSVYHSKAAQSDCRKKYTGNIALGTNQVGTGGQQNTLGQVGKGDYKAVSFAFWECKINNYYRSPDEFGFLVADGVNPSNCATAVLGDVNGATVNHQACDFDGKDKDKINRQLVYANYYRPNGGDANVDIFFQGSPLIPTRTGFDSKHALLWQGQEKGGLEVGQLVVNNQTSQLNYDRLTLHDVSIAATDSLVSHQQTTSEGKIVKDVKGGLPVTFAAMPAMPGTTNNFAATGASGTPSIDKSKLFSN</sequence>
<reference evidence="3 4" key="1">
    <citation type="journal article" date="2018" name="Mol. Biol. Evol.">
        <title>Broad Genomic Sampling Reveals a Smut Pathogenic Ancestry of the Fungal Clade Ustilaginomycotina.</title>
        <authorList>
            <person name="Kijpornyongpan T."/>
            <person name="Mondo S.J."/>
            <person name="Barry K."/>
            <person name="Sandor L."/>
            <person name="Lee J."/>
            <person name="Lipzen A."/>
            <person name="Pangilinan J."/>
            <person name="LaButti K."/>
            <person name="Hainaut M."/>
            <person name="Henrissat B."/>
            <person name="Grigoriev I.V."/>
            <person name="Spatafora J.W."/>
            <person name="Aime M.C."/>
        </authorList>
    </citation>
    <scope>NUCLEOTIDE SEQUENCE [LARGE SCALE GENOMIC DNA]</scope>
    <source>
        <strain evidence="3 4">MCA 3882</strain>
    </source>
</reference>
<gene>
    <name evidence="3" type="ORF">FA14DRAFT_158744</name>
</gene>
<name>A0A316V278_9BASI</name>
<protein>
    <submittedName>
        <fullName evidence="3">Uncharacterized protein</fullName>
    </submittedName>
</protein>
<feature type="compositionally biased region" description="Polar residues" evidence="1">
    <location>
        <begin position="242"/>
        <end position="253"/>
    </location>
</feature>
<evidence type="ECO:0000256" key="2">
    <source>
        <dbReference type="SAM" id="SignalP"/>
    </source>
</evidence>
<dbReference type="EMBL" id="KZ819609">
    <property type="protein sequence ID" value="PWN31374.1"/>
    <property type="molecule type" value="Genomic_DNA"/>
</dbReference>
<keyword evidence="4" id="KW-1185">Reference proteome</keyword>
<evidence type="ECO:0000256" key="1">
    <source>
        <dbReference type="SAM" id="MobiDB-lite"/>
    </source>
</evidence>
<dbReference type="RefSeq" id="XP_025351676.1">
    <property type="nucleotide sequence ID" value="XM_025497991.1"/>
</dbReference>
<dbReference type="GeneID" id="37019772"/>
<proteinExistence type="predicted"/>